<accession>A0ABR4XS60</accession>
<evidence type="ECO:0000313" key="2">
    <source>
        <dbReference type="EMBL" id="KGO32263.1"/>
    </source>
</evidence>
<dbReference type="PANTHER" id="PTHR43638">
    <property type="entry name" value="OXIDOREDUCTASE, ALDO/KETO REDUCTASE FAMILY PROTEIN"/>
    <property type="match status" value="1"/>
</dbReference>
<dbReference type="Proteomes" id="UP000030023">
    <property type="component" value="Unassembled WGS sequence"/>
</dbReference>
<evidence type="ECO:0000259" key="1">
    <source>
        <dbReference type="Pfam" id="PF00248"/>
    </source>
</evidence>
<dbReference type="InterPro" id="IPR023210">
    <property type="entry name" value="NADP_OxRdtase_dom"/>
</dbReference>
<dbReference type="EMBL" id="AXCV01000053">
    <property type="protein sequence ID" value="KGO32263.1"/>
    <property type="molecule type" value="Genomic_DNA"/>
</dbReference>
<sequence length="187" mass="21479">MREINVKNKKLPVIGIGTWRTGDNPKIKDQEIEAIRYGLTHGANLIDTAEMYGSGRSERLIGQALDQLDRKNIFIISKFYPQNATPSLMRRSLENSLKRLGTDYLDLYLLHWRGNVPLKDTVSGLRQLKSEGLIKEWGVSNFDLDDMKELFAIEGGNEVFANEDYYNLGGRGIDFDLLPWQRNNRFL</sequence>
<gene>
    <name evidence="2" type="ORF">Q757_02060</name>
</gene>
<name>A0ABR4XS60_9LACO</name>
<feature type="domain" description="NADP-dependent oxidoreductase" evidence="1">
    <location>
        <begin position="14"/>
        <end position="154"/>
    </location>
</feature>
<keyword evidence="3" id="KW-1185">Reference proteome</keyword>
<comment type="caution">
    <text evidence="2">The sequence shown here is derived from an EMBL/GenBank/DDBJ whole genome shotgun (WGS) entry which is preliminary data.</text>
</comment>
<dbReference type="PRINTS" id="PR00069">
    <property type="entry name" value="ALDKETRDTASE"/>
</dbReference>
<protein>
    <recommendedName>
        <fullName evidence="1">NADP-dependent oxidoreductase domain-containing protein</fullName>
    </recommendedName>
</protein>
<dbReference type="InterPro" id="IPR020471">
    <property type="entry name" value="AKR"/>
</dbReference>
<dbReference type="PANTHER" id="PTHR43638:SF3">
    <property type="entry name" value="ALDEHYDE REDUCTASE"/>
    <property type="match status" value="1"/>
</dbReference>
<dbReference type="Gene3D" id="3.20.20.100">
    <property type="entry name" value="NADP-dependent oxidoreductase domain"/>
    <property type="match status" value="1"/>
</dbReference>
<dbReference type="Pfam" id="PF00248">
    <property type="entry name" value="Aldo_ket_red"/>
    <property type="match status" value="1"/>
</dbReference>
<dbReference type="InterPro" id="IPR036812">
    <property type="entry name" value="NAD(P)_OxRdtase_dom_sf"/>
</dbReference>
<organism evidence="2 3">
    <name type="scientific">Oenococcus alcoholitolerans</name>
    <dbReference type="NCBI Taxonomy" id="931074"/>
    <lineage>
        <taxon>Bacteria</taxon>
        <taxon>Bacillati</taxon>
        <taxon>Bacillota</taxon>
        <taxon>Bacilli</taxon>
        <taxon>Lactobacillales</taxon>
        <taxon>Lactobacillaceae</taxon>
        <taxon>Oenococcus</taxon>
    </lineage>
</organism>
<dbReference type="SUPFAM" id="SSF51430">
    <property type="entry name" value="NAD(P)-linked oxidoreductase"/>
    <property type="match status" value="1"/>
</dbReference>
<evidence type="ECO:0000313" key="3">
    <source>
        <dbReference type="Proteomes" id="UP000030023"/>
    </source>
</evidence>
<proteinExistence type="predicted"/>
<reference evidence="2 3" key="1">
    <citation type="journal article" date="2014" name="Antonie Van Leeuwenhoek">
        <title>Oenococcus alcoholitolerans sp. nov., a lactic acid bacteria isolated from cachaca and ethanol fermentation processes.</title>
        <authorList>
            <person name="Badotti F."/>
            <person name="Moreira A.P."/>
            <person name="Tonon L.A."/>
            <person name="de Lucena B.T."/>
            <person name="Gomes Fde C."/>
            <person name="Kruger R."/>
            <person name="Thompson C.C."/>
            <person name="de Morais M.A.Jr."/>
            <person name="Rosa C.A."/>
            <person name="Thompson F.L."/>
        </authorList>
    </citation>
    <scope>NUCLEOTIDE SEQUENCE [LARGE SCALE GENOMIC DNA]</scope>
    <source>
        <strain evidence="2 3">UFRJ-M7.2.18</strain>
    </source>
</reference>